<evidence type="ECO:0000313" key="2">
    <source>
        <dbReference type="EMBL" id="MEQ2188597.1"/>
    </source>
</evidence>
<dbReference type="Proteomes" id="UP001476798">
    <property type="component" value="Unassembled WGS sequence"/>
</dbReference>
<reference evidence="2 3" key="1">
    <citation type="submission" date="2021-06" db="EMBL/GenBank/DDBJ databases">
        <authorList>
            <person name="Palmer J.M."/>
        </authorList>
    </citation>
    <scope>NUCLEOTIDE SEQUENCE [LARGE SCALE GENOMIC DNA]</scope>
    <source>
        <strain evidence="2 3">GA_2019</strain>
        <tissue evidence="2">Muscle</tissue>
    </source>
</reference>
<gene>
    <name evidence="2" type="ORF">GOODEAATRI_016719</name>
</gene>
<proteinExistence type="predicted"/>
<feature type="region of interest" description="Disordered" evidence="1">
    <location>
        <begin position="71"/>
        <end position="116"/>
    </location>
</feature>
<protein>
    <submittedName>
        <fullName evidence="2">Uncharacterized protein</fullName>
    </submittedName>
</protein>
<name>A0ABV0PYK0_9TELE</name>
<dbReference type="EMBL" id="JAHRIO010091271">
    <property type="protein sequence ID" value="MEQ2188597.1"/>
    <property type="molecule type" value="Genomic_DNA"/>
</dbReference>
<feature type="compositionally biased region" description="Basic and acidic residues" evidence="1">
    <location>
        <begin position="100"/>
        <end position="110"/>
    </location>
</feature>
<accession>A0ABV0PYK0</accession>
<evidence type="ECO:0000256" key="1">
    <source>
        <dbReference type="SAM" id="MobiDB-lite"/>
    </source>
</evidence>
<comment type="caution">
    <text evidence="2">The sequence shown here is derived from an EMBL/GenBank/DDBJ whole genome shotgun (WGS) entry which is preliminary data.</text>
</comment>
<organism evidence="2 3">
    <name type="scientific">Goodea atripinnis</name>
    <dbReference type="NCBI Taxonomy" id="208336"/>
    <lineage>
        <taxon>Eukaryota</taxon>
        <taxon>Metazoa</taxon>
        <taxon>Chordata</taxon>
        <taxon>Craniata</taxon>
        <taxon>Vertebrata</taxon>
        <taxon>Euteleostomi</taxon>
        <taxon>Actinopterygii</taxon>
        <taxon>Neopterygii</taxon>
        <taxon>Teleostei</taxon>
        <taxon>Neoteleostei</taxon>
        <taxon>Acanthomorphata</taxon>
        <taxon>Ovalentaria</taxon>
        <taxon>Atherinomorphae</taxon>
        <taxon>Cyprinodontiformes</taxon>
        <taxon>Goodeidae</taxon>
        <taxon>Goodea</taxon>
    </lineage>
</organism>
<keyword evidence="3" id="KW-1185">Reference proteome</keyword>
<sequence>MFKTTSEGVAITAAQPGDALASLGGQTVHPPIPLYKTPLPPPVPETPHFVALFAKDRGLFPRCHGDAAQEKCKRGGREGSDGGGHVQPSVLESACLKTSQGRDEKERKEGGAGNCADIAPRGAWCERVKRMETVDTRRVRGLKHSA</sequence>
<feature type="compositionally biased region" description="Basic and acidic residues" evidence="1">
    <location>
        <begin position="71"/>
        <end position="80"/>
    </location>
</feature>
<evidence type="ECO:0000313" key="3">
    <source>
        <dbReference type="Proteomes" id="UP001476798"/>
    </source>
</evidence>